<proteinExistence type="predicted"/>
<evidence type="ECO:0000313" key="2">
    <source>
        <dbReference type="EMBL" id="KKA23490.1"/>
    </source>
</evidence>
<dbReference type="GeneID" id="25314810"/>
<dbReference type="AlphaFoldDB" id="A0A0F4YZE9"/>
<evidence type="ECO:0000256" key="1">
    <source>
        <dbReference type="SAM" id="MobiDB-lite"/>
    </source>
</evidence>
<feature type="region of interest" description="Disordered" evidence="1">
    <location>
        <begin position="94"/>
        <end position="113"/>
    </location>
</feature>
<evidence type="ECO:0000313" key="3">
    <source>
        <dbReference type="Proteomes" id="UP000053958"/>
    </source>
</evidence>
<gene>
    <name evidence="2" type="ORF">T310_2459</name>
</gene>
<keyword evidence="3" id="KW-1185">Reference proteome</keyword>
<name>A0A0F4YZE9_RASE3</name>
<dbReference type="Proteomes" id="UP000053958">
    <property type="component" value="Unassembled WGS sequence"/>
</dbReference>
<accession>A0A0F4YZE9</accession>
<comment type="caution">
    <text evidence="2">The sequence shown here is derived from an EMBL/GenBank/DDBJ whole genome shotgun (WGS) entry which is preliminary data.</text>
</comment>
<organism evidence="2 3">
    <name type="scientific">Rasamsonia emersonii (strain ATCC 16479 / CBS 393.64 / IMI 116815)</name>
    <dbReference type="NCBI Taxonomy" id="1408163"/>
    <lineage>
        <taxon>Eukaryota</taxon>
        <taxon>Fungi</taxon>
        <taxon>Dikarya</taxon>
        <taxon>Ascomycota</taxon>
        <taxon>Pezizomycotina</taxon>
        <taxon>Eurotiomycetes</taxon>
        <taxon>Eurotiomycetidae</taxon>
        <taxon>Eurotiales</taxon>
        <taxon>Trichocomaceae</taxon>
        <taxon>Rasamsonia</taxon>
    </lineage>
</organism>
<reference evidence="2 3" key="1">
    <citation type="submission" date="2015-04" db="EMBL/GenBank/DDBJ databases">
        <authorList>
            <person name="Heijne W.H."/>
            <person name="Fedorova N.D."/>
            <person name="Nierman W.C."/>
            <person name="Vollebregt A.W."/>
            <person name="Zhao Z."/>
            <person name="Wu L."/>
            <person name="Kumar M."/>
            <person name="Stam H."/>
            <person name="van den Berg M.A."/>
            <person name="Pel H.J."/>
        </authorList>
    </citation>
    <scope>NUCLEOTIDE SEQUENCE [LARGE SCALE GENOMIC DNA]</scope>
    <source>
        <strain evidence="2 3">CBS 393.64</strain>
    </source>
</reference>
<sequence length="191" mass="20718">MESIQNRSMQRKTQSYAHWIEHHHKQGCARKRGEEPLSLVSSVGAGAPAIDSDLVDEGHVGSAGDGVPDPAAFVARKRGDEAGDEHDQVRRDGHEEVGTVHASHQGQIDDDERVRQRPVDVASPEHLPEVLLLRVGDMAVGFMRAGVLPGDAIPCGHGQEMIFYYDNDDTIIIFLLAAEGSSSTSSSSYPR</sequence>
<dbReference type="EMBL" id="LASV01000100">
    <property type="protein sequence ID" value="KKA23490.1"/>
    <property type="molecule type" value="Genomic_DNA"/>
</dbReference>
<protein>
    <submittedName>
        <fullName evidence="2">Uncharacterized protein</fullName>
    </submittedName>
</protein>
<dbReference type="RefSeq" id="XP_013330102.1">
    <property type="nucleotide sequence ID" value="XM_013474648.1"/>
</dbReference>